<comment type="caution">
    <text evidence="1">The sequence shown here is derived from an EMBL/GenBank/DDBJ whole genome shotgun (WGS) entry which is preliminary data.</text>
</comment>
<protein>
    <submittedName>
        <fullName evidence="1">Uncharacterized protein</fullName>
    </submittedName>
</protein>
<keyword evidence="2" id="KW-1185">Reference proteome</keyword>
<gene>
    <name evidence="1" type="ORF">IQ241_07205</name>
</gene>
<accession>A0A8J7AL52</accession>
<evidence type="ECO:0000313" key="2">
    <source>
        <dbReference type="Proteomes" id="UP000636505"/>
    </source>
</evidence>
<dbReference type="AlphaFoldDB" id="A0A8J7AL52"/>
<reference evidence="1" key="1">
    <citation type="submission" date="2020-10" db="EMBL/GenBank/DDBJ databases">
        <authorList>
            <person name="Castelo-Branco R."/>
            <person name="Eusebio N."/>
            <person name="Adriana R."/>
            <person name="Vieira A."/>
            <person name="Brugerolle De Fraissinette N."/>
            <person name="Rezende De Castro R."/>
            <person name="Schneider M.P."/>
            <person name="Vasconcelos V."/>
            <person name="Leao P.N."/>
        </authorList>
    </citation>
    <scope>NUCLEOTIDE SEQUENCE</scope>
    <source>
        <strain evidence="1">LEGE 07310</strain>
    </source>
</reference>
<name>A0A8J7AL52_9CYAN</name>
<evidence type="ECO:0000313" key="1">
    <source>
        <dbReference type="EMBL" id="MBE9077085.1"/>
    </source>
</evidence>
<sequence>MLTEAQVVSLKFCPTRRGDRVYTVFKTVDGQELGLWRAASPDIGRLSIGDRVALKRDRGGHWQIVSKRSSPIQTGFYSRLWPTWQL</sequence>
<dbReference type="RefSeq" id="WP_193905746.1">
    <property type="nucleotide sequence ID" value="NZ_JADEXG010000012.1"/>
</dbReference>
<proteinExistence type="predicted"/>
<dbReference type="Proteomes" id="UP000636505">
    <property type="component" value="Unassembled WGS sequence"/>
</dbReference>
<organism evidence="1 2">
    <name type="scientific">Vasconcelosia minhoensis LEGE 07310</name>
    <dbReference type="NCBI Taxonomy" id="915328"/>
    <lineage>
        <taxon>Bacteria</taxon>
        <taxon>Bacillati</taxon>
        <taxon>Cyanobacteriota</taxon>
        <taxon>Cyanophyceae</taxon>
        <taxon>Nodosilineales</taxon>
        <taxon>Cymatolegaceae</taxon>
        <taxon>Vasconcelosia</taxon>
        <taxon>Vasconcelosia minhoensis</taxon>
    </lineage>
</organism>
<dbReference type="EMBL" id="JADEXG010000012">
    <property type="protein sequence ID" value="MBE9077085.1"/>
    <property type="molecule type" value="Genomic_DNA"/>
</dbReference>